<evidence type="ECO:0000259" key="6">
    <source>
        <dbReference type="PROSITE" id="PS51059"/>
    </source>
</evidence>
<evidence type="ECO:0000256" key="2">
    <source>
        <dbReference type="ARBA" id="ARBA00022473"/>
    </source>
</evidence>
<sequence>MLRRPPQGSGTGKEASGGNRDSKRALSWLGRREDDVVFVSSVNAGAAATFNGNWLGGRNTTVFNVVHCESTVSGSGMVPPEHSSFVRLPEAHVLHDLIKTRFIRGLGLLGPKTEVLSVHRNACSGVVSQARLHSFLLLARAVAELREGNANVRYAWYGTRGEDDVNDIVSHGFSHAHGPQLLLSPDDAPLQSVRECVVGKDGVRHALLCRVILGRLELVDDGTEQCYPSSEKYDSGVDSFSAPSKYMIWSNRMNTHVLPAYVVSFRVPPFKGFEKSEEEFLRPTSPWMPFPTLISALSKVLAARDIALISKFYKDKREKKISRQELIKRVRQIAGDKLLFAVIKSFREKNLATILDCLDLDLEMKRYKIVKKTVYQIHARSSSASPISTWFWTAAYPSL</sequence>
<evidence type="ECO:0000256" key="4">
    <source>
        <dbReference type="ARBA" id="ARBA00023242"/>
    </source>
</evidence>
<dbReference type="PANTHER" id="PTHR32263">
    <property type="entry name" value="INACTIVE POLY [ADP-RIBOSE] POLYMERASE SRO4-RELATED"/>
    <property type="match status" value="1"/>
</dbReference>
<dbReference type="PROSITE" id="PS51059">
    <property type="entry name" value="PARP_CATALYTIC"/>
    <property type="match status" value="1"/>
</dbReference>
<dbReference type="PANTHER" id="PTHR32263:SF23">
    <property type="entry name" value="INACTIVE POLY [ADP-RIBOSE] POLYMERASE SRO4"/>
    <property type="match status" value="1"/>
</dbReference>
<reference evidence="8 9" key="1">
    <citation type="submission" date="2020-05" db="EMBL/GenBank/DDBJ databases">
        <title>Vigna angularis (adzuki bean) Var. LongXiaoDou No. 4 denovo assembly.</title>
        <authorList>
            <person name="Xiang H."/>
        </authorList>
    </citation>
    <scope>NUCLEOTIDE SEQUENCE [LARGE SCALE GENOMIC DNA]</scope>
    <source>
        <tissue evidence="8">Leaf</tissue>
    </source>
</reference>
<dbReference type="EMBL" id="JABFOF010000004">
    <property type="protein sequence ID" value="KAG2399161.1"/>
    <property type="molecule type" value="Genomic_DNA"/>
</dbReference>
<dbReference type="Proteomes" id="UP000743370">
    <property type="component" value="Unassembled WGS sequence"/>
</dbReference>
<dbReference type="SUPFAM" id="SSF56399">
    <property type="entry name" value="ADP-ribosylation"/>
    <property type="match status" value="1"/>
</dbReference>
<dbReference type="GO" id="GO:0005634">
    <property type="term" value="C:nucleus"/>
    <property type="evidence" value="ECO:0007669"/>
    <property type="project" value="UniProtKB-SubCell"/>
</dbReference>
<evidence type="ECO:0000313" key="9">
    <source>
        <dbReference type="Proteomes" id="UP000743370"/>
    </source>
</evidence>
<dbReference type="AlphaFoldDB" id="A0A8T0KI34"/>
<feature type="domain" description="RST" evidence="7">
    <location>
        <begin position="281"/>
        <end position="352"/>
    </location>
</feature>
<name>A0A8T0KI34_PHAAN</name>
<gene>
    <name evidence="8" type="ORF">HKW66_Vig0083570</name>
</gene>
<protein>
    <submittedName>
        <fullName evidence="8">Inactive poly [ADP-ribose] polymerase SRO2 Protein SIMILAR TO RCD ONE 2</fullName>
    </submittedName>
</protein>
<organism evidence="8 9">
    <name type="scientific">Phaseolus angularis</name>
    <name type="common">Azuki bean</name>
    <name type="synonym">Vigna angularis</name>
    <dbReference type="NCBI Taxonomy" id="3914"/>
    <lineage>
        <taxon>Eukaryota</taxon>
        <taxon>Viridiplantae</taxon>
        <taxon>Streptophyta</taxon>
        <taxon>Embryophyta</taxon>
        <taxon>Tracheophyta</taxon>
        <taxon>Spermatophyta</taxon>
        <taxon>Magnoliopsida</taxon>
        <taxon>eudicotyledons</taxon>
        <taxon>Gunneridae</taxon>
        <taxon>Pentapetalae</taxon>
        <taxon>rosids</taxon>
        <taxon>fabids</taxon>
        <taxon>Fabales</taxon>
        <taxon>Fabaceae</taxon>
        <taxon>Papilionoideae</taxon>
        <taxon>50 kb inversion clade</taxon>
        <taxon>NPAAA clade</taxon>
        <taxon>indigoferoid/millettioid clade</taxon>
        <taxon>Phaseoleae</taxon>
        <taxon>Vigna</taxon>
    </lineage>
</organism>
<evidence type="ECO:0000256" key="5">
    <source>
        <dbReference type="SAM" id="MobiDB-lite"/>
    </source>
</evidence>
<accession>A0A8T0KI34</accession>
<keyword evidence="4" id="KW-0539">Nucleus</keyword>
<evidence type="ECO:0000259" key="7">
    <source>
        <dbReference type="PROSITE" id="PS51879"/>
    </source>
</evidence>
<dbReference type="Pfam" id="PF12174">
    <property type="entry name" value="RST"/>
    <property type="match status" value="1"/>
</dbReference>
<feature type="region of interest" description="Disordered" evidence="5">
    <location>
        <begin position="1"/>
        <end position="23"/>
    </location>
</feature>
<dbReference type="InterPro" id="IPR044964">
    <property type="entry name" value="RCD1/SRO1-5"/>
</dbReference>
<dbReference type="PROSITE" id="PS51879">
    <property type="entry name" value="RST"/>
    <property type="match status" value="1"/>
</dbReference>
<comment type="subcellular location">
    <subcellularLocation>
        <location evidence="1">Nucleus</location>
    </subcellularLocation>
</comment>
<evidence type="ECO:0000313" key="8">
    <source>
        <dbReference type="EMBL" id="KAG2399161.1"/>
    </source>
</evidence>
<keyword evidence="3" id="KW-0346">Stress response</keyword>
<dbReference type="GO" id="GO:0003950">
    <property type="term" value="F:NAD+ poly-ADP-ribosyltransferase activity"/>
    <property type="evidence" value="ECO:0007669"/>
    <property type="project" value="InterPro"/>
</dbReference>
<keyword evidence="2" id="KW-0217">Developmental protein</keyword>
<dbReference type="InterPro" id="IPR012317">
    <property type="entry name" value="Poly(ADP-ribose)pol_cat_dom"/>
</dbReference>
<dbReference type="Gene3D" id="3.90.228.10">
    <property type="match status" value="1"/>
</dbReference>
<comment type="caution">
    <text evidence="8">The sequence shown here is derived from an EMBL/GenBank/DDBJ whole genome shotgun (WGS) entry which is preliminary data.</text>
</comment>
<proteinExistence type="predicted"/>
<evidence type="ECO:0000256" key="3">
    <source>
        <dbReference type="ARBA" id="ARBA00023016"/>
    </source>
</evidence>
<feature type="domain" description="PARP catalytic" evidence="6">
    <location>
        <begin position="70"/>
        <end position="287"/>
    </location>
</feature>
<dbReference type="InterPro" id="IPR022003">
    <property type="entry name" value="RST"/>
</dbReference>
<evidence type="ECO:0000256" key="1">
    <source>
        <dbReference type="ARBA" id="ARBA00004123"/>
    </source>
</evidence>